<dbReference type="Pfam" id="PF00916">
    <property type="entry name" value="Sulfate_transp"/>
    <property type="match status" value="1"/>
</dbReference>
<organism evidence="7 8">
    <name type="scientific">Exophiala spinifera</name>
    <dbReference type="NCBI Taxonomy" id="91928"/>
    <lineage>
        <taxon>Eukaryota</taxon>
        <taxon>Fungi</taxon>
        <taxon>Dikarya</taxon>
        <taxon>Ascomycota</taxon>
        <taxon>Pezizomycotina</taxon>
        <taxon>Eurotiomycetes</taxon>
        <taxon>Chaetothyriomycetidae</taxon>
        <taxon>Chaetothyriales</taxon>
        <taxon>Herpotrichiellaceae</taxon>
        <taxon>Exophiala</taxon>
    </lineage>
</organism>
<reference evidence="7 8" key="1">
    <citation type="submission" date="2015-01" db="EMBL/GenBank/DDBJ databases">
        <title>The Genome Sequence of Exophiala spinifera CBS89968.</title>
        <authorList>
            <consortium name="The Broad Institute Genomics Platform"/>
            <person name="Cuomo C."/>
            <person name="de Hoog S."/>
            <person name="Gorbushina A."/>
            <person name="Stielow B."/>
            <person name="Teixiera M."/>
            <person name="Abouelleil A."/>
            <person name="Chapman S.B."/>
            <person name="Priest M."/>
            <person name="Young S.K."/>
            <person name="Wortman J."/>
            <person name="Nusbaum C."/>
            <person name="Birren B."/>
        </authorList>
    </citation>
    <scope>NUCLEOTIDE SEQUENCE [LARGE SCALE GENOMIC DNA]</scope>
    <source>
        <strain evidence="7 8">CBS 89968</strain>
    </source>
</reference>
<proteinExistence type="predicted"/>
<evidence type="ECO:0000256" key="2">
    <source>
        <dbReference type="ARBA" id="ARBA00022692"/>
    </source>
</evidence>
<dbReference type="InterPro" id="IPR036513">
    <property type="entry name" value="STAS_dom_sf"/>
</dbReference>
<dbReference type="HOGENOM" id="CLU_003182_8_3_1"/>
<dbReference type="InterPro" id="IPR002645">
    <property type="entry name" value="STAS_dom"/>
</dbReference>
<evidence type="ECO:0000256" key="1">
    <source>
        <dbReference type="ARBA" id="ARBA00004141"/>
    </source>
</evidence>
<feature type="transmembrane region" description="Helical" evidence="5">
    <location>
        <begin position="215"/>
        <end position="232"/>
    </location>
</feature>
<evidence type="ECO:0000256" key="3">
    <source>
        <dbReference type="ARBA" id="ARBA00022989"/>
    </source>
</evidence>
<dbReference type="STRING" id="91928.A0A0D2BBL2"/>
<keyword evidence="3 5" id="KW-1133">Transmembrane helix</keyword>
<dbReference type="GeneID" id="27333108"/>
<dbReference type="PROSITE" id="PS50801">
    <property type="entry name" value="STAS"/>
    <property type="match status" value="1"/>
</dbReference>
<dbReference type="RefSeq" id="XP_016236191.1">
    <property type="nucleotide sequence ID" value="XM_016380364.1"/>
</dbReference>
<dbReference type="OrthoDB" id="288203at2759"/>
<feature type="transmembrane region" description="Helical" evidence="5">
    <location>
        <begin position="244"/>
        <end position="267"/>
    </location>
</feature>
<feature type="transmembrane region" description="Helical" evidence="5">
    <location>
        <begin position="168"/>
        <end position="187"/>
    </location>
</feature>
<dbReference type="Pfam" id="PF01740">
    <property type="entry name" value="STAS"/>
    <property type="match status" value="1"/>
</dbReference>
<name>A0A0D2BBL2_9EURO</name>
<protein>
    <recommendedName>
        <fullName evidence="6">STAS domain-containing protein</fullName>
    </recommendedName>
</protein>
<evidence type="ECO:0000259" key="6">
    <source>
        <dbReference type="PROSITE" id="PS50801"/>
    </source>
</evidence>
<comment type="subcellular location">
    <subcellularLocation>
        <location evidence="1">Membrane</location>
        <topology evidence="1">Multi-pass membrane protein</topology>
    </subcellularLocation>
</comment>
<dbReference type="Gene3D" id="3.30.750.24">
    <property type="entry name" value="STAS domain"/>
    <property type="match status" value="1"/>
</dbReference>
<feature type="transmembrane region" description="Helical" evidence="5">
    <location>
        <begin position="138"/>
        <end position="156"/>
    </location>
</feature>
<feature type="transmembrane region" description="Helical" evidence="5">
    <location>
        <begin position="86"/>
        <end position="103"/>
    </location>
</feature>
<dbReference type="VEuPathDB" id="FungiDB:PV08_06025"/>
<dbReference type="InterPro" id="IPR011547">
    <property type="entry name" value="SLC26A/SulP_dom"/>
</dbReference>
<keyword evidence="8" id="KW-1185">Reference proteome</keyword>
<accession>A0A0D2BBL2</accession>
<feature type="transmembrane region" description="Helical" evidence="5">
    <location>
        <begin position="371"/>
        <end position="389"/>
    </location>
</feature>
<gene>
    <name evidence="7" type="ORF">PV08_06025</name>
</gene>
<dbReference type="AlphaFoldDB" id="A0A0D2BBL2"/>
<keyword evidence="2 5" id="KW-0812">Transmembrane</keyword>
<feature type="domain" description="STAS" evidence="6">
    <location>
        <begin position="490"/>
        <end position="658"/>
    </location>
</feature>
<sequence length="687" mass="75545">MKIYERIRDDIRTDVTWNRVFKLGKQGIRAAPAAGTLYVLEKFPIIGWLPRYDYRWALNDVVAGLTLAVMLIPQGLAYAKIATIPVQYGLMSCWLPAVLYMFMGTSKDLSTGPTSLIGLLTSDIVKDLVKEGYTAQQISSAVALMMGVYGMALGFLKLGFLLDFISYPVLNGFISAAAITIGLGQVANLLGEKHVGTGTAHIIHDVFSHLSTCNPRAVGVGFGGIILLLALQKAGEKWGNKNRIVWLLSITRAFIALVLFTGISYAVNGDRDSKNFLFDVSKVPSISITSPKLQSGTLIGKVTGRSIAPFIAAALEHLAIARAFGMKNNYVIDASQELCYLGVTNFFNSAFTVMGVGGAMSRTAVNSQCKVKSPLSGLVTTAFIVLSIYKFTGALYWVPKATLAAIIIMAVIPLVGTWRTYYHFWKTSLADFIASMIAFWVSLFVSTEIGIASAVGFNVAYVLLRQVFVRFNSIGSDSQSELASSLDAARGMPARIPSDTRVFRFNESLFFPNALRNKTKILDDIQTYHAAEYGRTHGEEADRTWSVEGEKRIKRLRKRARTDGETLPPIRVVVLDFTKVNFCDVSAVTSLKNFFMELKKYAGEQVEVRFVAMSDSTRHRFERAGWKFLERGNSVPAEPSSTTAIRVFNSIAEAVMAPRVSVSDDFVEVKVKGDEEEGATITHREKQ</sequence>
<evidence type="ECO:0000313" key="7">
    <source>
        <dbReference type="EMBL" id="KIW15975.1"/>
    </source>
</evidence>
<dbReference type="PANTHER" id="PTHR11814">
    <property type="entry name" value="SULFATE TRANSPORTER"/>
    <property type="match status" value="1"/>
</dbReference>
<feature type="transmembrane region" description="Helical" evidence="5">
    <location>
        <begin position="307"/>
        <end position="326"/>
    </location>
</feature>
<dbReference type="GO" id="GO:0016020">
    <property type="term" value="C:membrane"/>
    <property type="evidence" value="ECO:0007669"/>
    <property type="project" value="UniProtKB-SubCell"/>
</dbReference>
<keyword evidence="4 5" id="KW-0472">Membrane</keyword>
<dbReference type="InterPro" id="IPR001902">
    <property type="entry name" value="SLC26A/SulP_fam"/>
</dbReference>
<dbReference type="Proteomes" id="UP000053328">
    <property type="component" value="Unassembled WGS sequence"/>
</dbReference>
<dbReference type="EMBL" id="KN847495">
    <property type="protein sequence ID" value="KIW15975.1"/>
    <property type="molecule type" value="Genomic_DNA"/>
</dbReference>
<feature type="transmembrane region" description="Helical" evidence="5">
    <location>
        <begin position="401"/>
        <end position="421"/>
    </location>
</feature>
<feature type="transmembrane region" description="Helical" evidence="5">
    <location>
        <begin position="338"/>
        <end position="359"/>
    </location>
</feature>
<evidence type="ECO:0000256" key="5">
    <source>
        <dbReference type="SAM" id="Phobius"/>
    </source>
</evidence>
<dbReference type="NCBIfam" id="TIGR00815">
    <property type="entry name" value="sulP"/>
    <property type="match status" value="1"/>
</dbReference>
<feature type="transmembrane region" description="Helical" evidence="5">
    <location>
        <begin position="433"/>
        <end position="464"/>
    </location>
</feature>
<dbReference type="GO" id="GO:0055085">
    <property type="term" value="P:transmembrane transport"/>
    <property type="evidence" value="ECO:0007669"/>
    <property type="project" value="InterPro"/>
</dbReference>
<dbReference type="CDD" id="cd07042">
    <property type="entry name" value="STAS_SulP_like_sulfate_transporter"/>
    <property type="match status" value="1"/>
</dbReference>
<evidence type="ECO:0000256" key="4">
    <source>
        <dbReference type="ARBA" id="ARBA00023136"/>
    </source>
</evidence>
<evidence type="ECO:0000313" key="8">
    <source>
        <dbReference type="Proteomes" id="UP000053328"/>
    </source>
</evidence>
<dbReference type="SUPFAM" id="SSF52091">
    <property type="entry name" value="SpoIIaa-like"/>
    <property type="match status" value="1"/>
</dbReference>